<dbReference type="RefSeq" id="WP_341366178.1">
    <property type="nucleotide sequence ID" value="NZ_CP150951.2"/>
</dbReference>
<evidence type="ECO:0000256" key="6">
    <source>
        <dbReference type="SAM" id="MobiDB-lite"/>
    </source>
</evidence>
<keyword evidence="5" id="KW-0653">Protein transport</keyword>
<comment type="function">
    <text evidence="5">Part of the twin-arginine translocation (Tat) system that transports large folded proteins containing a characteristic twin-arginine motif in their signal peptide across membranes. Together with TatB, TatC is part of a receptor directly interacting with Tat signal peptides.</text>
</comment>
<evidence type="ECO:0000256" key="5">
    <source>
        <dbReference type="HAMAP-Rule" id="MF_00902"/>
    </source>
</evidence>
<evidence type="ECO:0000313" key="7">
    <source>
        <dbReference type="EMBL" id="WZC48059.1"/>
    </source>
</evidence>
<evidence type="ECO:0000256" key="1">
    <source>
        <dbReference type="ARBA" id="ARBA00004141"/>
    </source>
</evidence>
<feature type="compositionally biased region" description="Acidic residues" evidence="6">
    <location>
        <begin position="293"/>
        <end position="326"/>
    </location>
</feature>
<accession>A0ABZ2V1N7</accession>
<proteinExistence type="inferred from homology"/>
<organism evidence="7 8">
    <name type="scientific">Yoonia phaeophyticola</name>
    <dbReference type="NCBI Taxonomy" id="3137369"/>
    <lineage>
        <taxon>Bacteria</taxon>
        <taxon>Pseudomonadati</taxon>
        <taxon>Pseudomonadota</taxon>
        <taxon>Alphaproteobacteria</taxon>
        <taxon>Rhodobacterales</taxon>
        <taxon>Paracoccaceae</taxon>
        <taxon>Yoonia</taxon>
    </lineage>
</organism>
<evidence type="ECO:0000256" key="3">
    <source>
        <dbReference type="ARBA" id="ARBA00022989"/>
    </source>
</evidence>
<comment type="similarity">
    <text evidence="5">Belongs to the TatC family.</text>
</comment>
<keyword evidence="3 5" id="KW-1133">Transmembrane helix</keyword>
<evidence type="ECO:0000313" key="8">
    <source>
        <dbReference type="Proteomes" id="UP001440612"/>
    </source>
</evidence>
<feature type="transmembrane region" description="Helical" evidence="5">
    <location>
        <begin position="254"/>
        <end position="274"/>
    </location>
</feature>
<dbReference type="Proteomes" id="UP001440612">
    <property type="component" value="Chromosome"/>
</dbReference>
<dbReference type="Pfam" id="PF00902">
    <property type="entry name" value="TatC"/>
    <property type="match status" value="1"/>
</dbReference>
<feature type="transmembrane region" description="Helical" evidence="5">
    <location>
        <begin position="25"/>
        <end position="51"/>
    </location>
</feature>
<keyword evidence="5" id="KW-1003">Cell membrane</keyword>
<dbReference type="InterPro" id="IPR002033">
    <property type="entry name" value="TatC"/>
</dbReference>
<feature type="transmembrane region" description="Helical" evidence="5">
    <location>
        <begin position="76"/>
        <end position="96"/>
    </location>
</feature>
<sequence>MSAADDIDDSAAPLIEHLAELRQRLIYAVSAFLVAMVLCFSIGSTLLDFLLGPIEKTMRSLGNPNPVMQYTAPQEYFFTLIRISVVGGLTLSFPVIGYQLWRFVAPGLYRNEKNAFLPFIIASPFLFLLGAAFAHYVVIPLAMAFFLGFADLPSFVTAIMSEAVPPPAGAEVAPVVRETGVDIVFNGKVNETLDITLKMIVAFGVCFQLPVLLTLLGTAGLASSRGLRATRKYAIVGILIVAALVTPPDVTTQLILFVVVYGLYEISIHLVAAVERKKDRAARAEGVIGEGESLFDVDPEDEDLGEADEAAADVADADETDQAPKS</sequence>
<feature type="transmembrane region" description="Helical" evidence="5">
    <location>
        <begin position="116"/>
        <end position="134"/>
    </location>
</feature>
<evidence type="ECO:0000256" key="2">
    <source>
        <dbReference type="ARBA" id="ARBA00022692"/>
    </source>
</evidence>
<feature type="region of interest" description="Disordered" evidence="6">
    <location>
        <begin position="292"/>
        <end position="326"/>
    </location>
</feature>
<feature type="transmembrane region" description="Helical" evidence="5">
    <location>
        <begin position="233"/>
        <end position="248"/>
    </location>
</feature>
<keyword evidence="5" id="KW-0811">Translocation</keyword>
<keyword evidence="8" id="KW-1185">Reference proteome</keyword>
<dbReference type="PANTHER" id="PTHR30371">
    <property type="entry name" value="SEC-INDEPENDENT PROTEIN TRANSLOCASE PROTEIN TATC"/>
    <property type="match status" value="1"/>
</dbReference>
<evidence type="ECO:0000256" key="4">
    <source>
        <dbReference type="ARBA" id="ARBA00023136"/>
    </source>
</evidence>
<protein>
    <recommendedName>
        <fullName evidence="5">Sec-independent protein translocase protein TatC</fullName>
    </recommendedName>
</protein>
<dbReference type="PRINTS" id="PR01840">
    <property type="entry name" value="TATCFAMILY"/>
</dbReference>
<keyword evidence="5" id="KW-0813">Transport</keyword>
<dbReference type="EMBL" id="CP150951">
    <property type="protein sequence ID" value="WZC48059.1"/>
    <property type="molecule type" value="Genomic_DNA"/>
</dbReference>
<feature type="transmembrane region" description="Helical" evidence="5">
    <location>
        <begin position="199"/>
        <end position="221"/>
    </location>
</feature>
<keyword evidence="2 5" id="KW-0812">Transmembrane</keyword>
<comment type="subcellular location">
    <subcellularLocation>
        <location evidence="5">Cell membrane</location>
        <topology evidence="5">Multi-pass membrane protein</topology>
    </subcellularLocation>
    <subcellularLocation>
        <location evidence="1">Membrane</location>
        <topology evidence="1">Multi-pass membrane protein</topology>
    </subcellularLocation>
</comment>
<gene>
    <name evidence="5" type="primary">tatC</name>
    <name evidence="7" type="ORF">AABB29_14375</name>
</gene>
<name>A0ABZ2V1N7_9RHOB</name>
<dbReference type="PANTHER" id="PTHR30371:SF0">
    <property type="entry name" value="SEC-INDEPENDENT PROTEIN TRANSLOCASE PROTEIN TATC, CHLOROPLASTIC-RELATED"/>
    <property type="match status" value="1"/>
</dbReference>
<reference evidence="8" key="1">
    <citation type="submission" date="2024-04" db="EMBL/GenBank/DDBJ databases">
        <title>Phylogenomic analyses of a clade within the roseobacter group suggest taxonomic reassignments of species of the genera Aestuariivita, Citreicella, Loktanella, Nautella, Pelagibaca, Ruegeria, Thalassobius, Thiobacimonas and Tropicibacter, and the proposal o.</title>
        <authorList>
            <person name="Jeon C.O."/>
        </authorList>
    </citation>
    <scope>NUCLEOTIDE SEQUENCE [LARGE SCALE GENOMIC DNA]</scope>
    <source>
        <strain evidence="8">BS5-3</strain>
    </source>
</reference>
<keyword evidence="4 5" id="KW-0472">Membrane</keyword>
<comment type="subunit">
    <text evidence="5">The Tat system comprises two distinct complexes: a TatABC complex, containing multiple copies of TatA, TatB and TatC subunits, and a separate TatA complex, containing only TatA subunits. Substrates initially bind to the TatABC complex, which probably triggers association of the separate TatA complex to form the active translocon.</text>
</comment>
<dbReference type="HAMAP" id="MF_00902">
    <property type="entry name" value="TatC"/>
    <property type="match status" value="1"/>
</dbReference>